<dbReference type="InterPro" id="IPR032466">
    <property type="entry name" value="Metal_Hydrolase"/>
</dbReference>
<dbReference type="InterPro" id="IPR001130">
    <property type="entry name" value="TatD-like"/>
</dbReference>
<comment type="caution">
    <text evidence="1">The sequence shown here is derived from an EMBL/GenBank/DDBJ whole genome shotgun (WGS) entry which is preliminary data.</text>
</comment>
<gene>
    <name evidence="1" type="ORF">BC936DRAFT_143656</name>
</gene>
<dbReference type="Proteomes" id="UP000268093">
    <property type="component" value="Unassembled WGS sequence"/>
</dbReference>
<dbReference type="GO" id="GO:0046872">
    <property type="term" value="F:metal ion binding"/>
    <property type="evidence" value="ECO:0007669"/>
    <property type="project" value="UniProtKB-KW"/>
</dbReference>
<organism evidence="1 2">
    <name type="scientific">Jimgerdemannia flammicorona</name>
    <dbReference type="NCBI Taxonomy" id="994334"/>
    <lineage>
        <taxon>Eukaryota</taxon>
        <taxon>Fungi</taxon>
        <taxon>Fungi incertae sedis</taxon>
        <taxon>Mucoromycota</taxon>
        <taxon>Mucoromycotina</taxon>
        <taxon>Endogonomycetes</taxon>
        <taxon>Endogonales</taxon>
        <taxon>Endogonaceae</taxon>
        <taxon>Jimgerdemannia</taxon>
    </lineage>
</organism>
<dbReference type="PANTHER" id="PTHR10060:SF15">
    <property type="entry name" value="DEOXYRIBONUCLEASE TATDN1"/>
    <property type="match status" value="1"/>
</dbReference>
<accession>A0A433DDM4</accession>
<evidence type="ECO:0000313" key="1">
    <source>
        <dbReference type="EMBL" id="RUP48915.1"/>
    </source>
</evidence>
<dbReference type="Pfam" id="PF01026">
    <property type="entry name" value="TatD_DNase"/>
    <property type="match status" value="1"/>
</dbReference>
<reference evidence="1 2" key="1">
    <citation type="journal article" date="2018" name="New Phytol.">
        <title>Phylogenomics of Endogonaceae and evolution of mycorrhizas within Mucoromycota.</title>
        <authorList>
            <person name="Chang Y."/>
            <person name="Desiro A."/>
            <person name="Na H."/>
            <person name="Sandor L."/>
            <person name="Lipzen A."/>
            <person name="Clum A."/>
            <person name="Barry K."/>
            <person name="Grigoriev I.V."/>
            <person name="Martin F.M."/>
            <person name="Stajich J.E."/>
            <person name="Smith M.E."/>
            <person name="Bonito G."/>
            <person name="Spatafora J.W."/>
        </authorList>
    </citation>
    <scope>NUCLEOTIDE SEQUENCE [LARGE SCALE GENOMIC DNA]</scope>
    <source>
        <strain evidence="1 2">GMNB39</strain>
    </source>
</reference>
<sequence>MRFIDIGVNLTDPVFRGIYRGKRRHADDLEHVLQRATVAGVEKMIITAGSVTESEQALEIAKAHGLYSTVGCHPTRCQDFERHPDGPEGYYMQLMNLVMSEKAKGKVVAIGECGLDYDRLEFCPKEVQLRYFELQFDLAAAAGLPMFLHNRNTGGDFVDILSMCVIPYQDCLGFPVPLKSGTRTYKLP</sequence>
<keyword evidence="2" id="KW-1185">Reference proteome</keyword>
<dbReference type="PANTHER" id="PTHR10060">
    <property type="entry name" value="TATD FAMILY DEOXYRIBONUCLEASE"/>
    <property type="match status" value="1"/>
</dbReference>
<dbReference type="InterPro" id="IPR050891">
    <property type="entry name" value="TatD-type_Hydrolase"/>
</dbReference>
<dbReference type="GO" id="GO:0008296">
    <property type="term" value="F:3'-5'-DNA exonuclease activity"/>
    <property type="evidence" value="ECO:0007669"/>
    <property type="project" value="TreeGrafter"/>
</dbReference>
<evidence type="ECO:0000313" key="2">
    <source>
        <dbReference type="Proteomes" id="UP000268093"/>
    </source>
</evidence>
<protein>
    <submittedName>
        <fullName evidence="1">Uncharacterized protein</fullName>
    </submittedName>
</protein>
<name>A0A433DDM4_9FUNG</name>
<proteinExistence type="predicted"/>
<dbReference type="Gene3D" id="3.20.20.140">
    <property type="entry name" value="Metal-dependent hydrolases"/>
    <property type="match status" value="1"/>
</dbReference>
<dbReference type="OrthoDB" id="6079689at2759"/>
<dbReference type="SUPFAM" id="SSF51556">
    <property type="entry name" value="Metallo-dependent hydrolases"/>
    <property type="match status" value="1"/>
</dbReference>
<dbReference type="EMBL" id="RBNI01002790">
    <property type="protein sequence ID" value="RUP48915.1"/>
    <property type="molecule type" value="Genomic_DNA"/>
</dbReference>
<dbReference type="GO" id="GO:0005829">
    <property type="term" value="C:cytosol"/>
    <property type="evidence" value="ECO:0007669"/>
    <property type="project" value="TreeGrafter"/>
</dbReference>